<feature type="coiled-coil region" evidence="1">
    <location>
        <begin position="28"/>
        <end position="55"/>
    </location>
</feature>
<organism evidence="2 3">
    <name type="scientific">Turicimonas muris</name>
    <dbReference type="NCBI Taxonomy" id="1796652"/>
    <lineage>
        <taxon>Bacteria</taxon>
        <taxon>Pseudomonadati</taxon>
        <taxon>Pseudomonadota</taxon>
        <taxon>Betaproteobacteria</taxon>
        <taxon>Burkholderiales</taxon>
        <taxon>Sutterellaceae</taxon>
        <taxon>Turicimonas</taxon>
    </lineage>
</organism>
<keyword evidence="1" id="KW-0175">Coiled coil</keyword>
<dbReference type="GeneID" id="78363023"/>
<protein>
    <submittedName>
        <fullName evidence="2">Uncharacterized protein</fullName>
    </submittedName>
</protein>
<evidence type="ECO:0000313" key="3">
    <source>
        <dbReference type="Proteomes" id="UP000214610"/>
    </source>
</evidence>
<evidence type="ECO:0000256" key="1">
    <source>
        <dbReference type="SAM" id="Coils"/>
    </source>
</evidence>
<evidence type="ECO:0000313" key="2">
    <source>
        <dbReference type="EMBL" id="OXE50838.1"/>
    </source>
</evidence>
<accession>A0A227KQY6</accession>
<reference evidence="3" key="1">
    <citation type="submission" date="2017-05" db="EMBL/GenBank/DDBJ databases">
        <title>Improved OligoMM genomes.</title>
        <authorList>
            <person name="Garzetti D."/>
        </authorList>
    </citation>
    <scope>NUCLEOTIDE SEQUENCE [LARGE SCALE GENOMIC DNA]</scope>
    <source>
        <strain evidence="3">YL45</strain>
    </source>
</reference>
<name>A0A227KQY6_9BURK</name>
<dbReference type="Proteomes" id="UP000214610">
    <property type="component" value="Unassembled WGS sequence"/>
</dbReference>
<dbReference type="EMBL" id="NHMP01000001">
    <property type="protein sequence ID" value="OXE50838.1"/>
    <property type="molecule type" value="Genomic_DNA"/>
</dbReference>
<proteinExistence type="predicted"/>
<dbReference type="AlphaFoldDB" id="A0A227KQY6"/>
<gene>
    <name evidence="2" type="ORF">ADH67_00605</name>
</gene>
<dbReference type="RefSeq" id="WP_089275683.1">
    <property type="nucleotide sequence ID" value="NZ_CP065313.1"/>
</dbReference>
<sequence length="128" mass="14444">MLTKLKIFMVVAGGIVSLVTAYSAGYYQAKETEELKNARSQIATLQSVVQEFKAKQKSDAIALAQLRIDESARRTELDRMRQQLANIERMSGANANRGLNRCLRGRIETQELAERLARSVKFCAENHR</sequence>
<comment type="caution">
    <text evidence="2">The sequence shown here is derived from an EMBL/GenBank/DDBJ whole genome shotgun (WGS) entry which is preliminary data.</text>
</comment>
<keyword evidence="3" id="KW-1185">Reference proteome</keyword>